<dbReference type="Gene3D" id="3.40.50.150">
    <property type="entry name" value="Vaccinia Virus protein VP39"/>
    <property type="match status" value="1"/>
</dbReference>
<keyword evidence="1" id="KW-0489">Methyltransferase</keyword>
<evidence type="ECO:0000313" key="8">
    <source>
        <dbReference type="EMBL" id="KAK7750848.1"/>
    </source>
</evidence>
<dbReference type="SUPFAM" id="SSF46785">
    <property type="entry name" value="Winged helix' DNA-binding domain"/>
    <property type="match status" value="1"/>
</dbReference>
<reference evidence="8 9" key="1">
    <citation type="submission" date="2024-02" db="EMBL/GenBank/DDBJ databases">
        <title>De novo assembly and annotation of 12 fungi associated with fruit tree decline syndrome in Ontario, Canada.</title>
        <authorList>
            <person name="Sulman M."/>
            <person name="Ellouze W."/>
            <person name="Ilyukhin E."/>
        </authorList>
    </citation>
    <scope>NUCLEOTIDE SEQUENCE [LARGE SCALE GENOMIC DNA]</scope>
    <source>
        <strain evidence="8 9">M11/M66-122</strain>
    </source>
</reference>
<evidence type="ECO:0000313" key="9">
    <source>
        <dbReference type="Proteomes" id="UP001320420"/>
    </source>
</evidence>
<feature type="domain" description="Glucose-methanol-choline oxidoreductase C-terminal" evidence="6">
    <location>
        <begin position="456"/>
        <end position="530"/>
    </location>
</feature>
<dbReference type="PANTHER" id="PTHR43712:SF12">
    <property type="entry name" value="STERIGMATOCYSTIN 8-O-METHYLTRANSFERASE"/>
    <property type="match status" value="1"/>
</dbReference>
<feature type="domain" description="O-methyltransferase dimerisation" evidence="7">
    <location>
        <begin position="86"/>
        <end position="152"/>
    </location>
</feature>
<dbReference type="SUPFAM" id="SSF51905">
    <property type="entry name" value="FAD/NAD(P)-binding domain"/>
    <property type="match status" value="1"/>
</dbReference>
<name>A0AAN9UZR2_9PEZI</name>
<dbReference type="SUPFAM" id="SSF53335">
    <property type="entry name" value="S-adenosyl-L-methionine-dependent methyltransferases"/>
    <property type="match status" value="1"/>
</dbReference>
<dbReference type="GO" id="GO:0016614">
    <property type="term" value="F:oxidoreductase activity, acting on CH-OH group of donors"/>
    <property type="evidence" value="ECO:0007669"/>
    <property type="project" value="InterPro"/>
</dbReference>
<evidence type="ECO:0000256" key="1">
    <source>
        <dbReference type="ARBA" id="ARBA00022603"/>
    </source>
</evidence>
<evidence type="ECO:0000259" key="6">
    <source>
        <dbReference type="Pfam" id="PF05199"/>
    </source>
</evidence>
<keyword evidence="9" id="KW-1185">Reference proteome</keyword>
<dbReference type="Gene3D" id="1.10.10.10">
    <property type="entry name" value="Winged helix-like DNA-binding domain superfamily/Winged helix DNA-binding domain"/>
    <property type="match status" value="1"/>
</dbReference>
<organism evidence="8 9">
    <name type="scientific">Diatrype stigma</name>
    <dbReference type="NCBI Taxonomy" id="117547"/>
    <lineage>
        <taxon>Eukaryota</taxon>
        <taxon>Fungi</taxon>
        <taxon>Dikarya</taxon>
        <taxon>Ascomycota</taxon>
        <taxon>Pezizomycotina</taxon>
        <taxon>Sordariomycetes</taxon>
        <taxon>Xylariomycetidae</taxon>
        <taxon>Xylariales</taxon>
        <taxon>Diatrypaceae</taxon>
        <taxon>Diatrype</taxon>
    </lineage>
</organism>
<dbReference type="Pfam" id="PF05199">
    <property type="entry name" value="GMC_oxred_C"/>
    <property type="match status" value="1"/>
</dbReference>
<feature type="domain" description="O-methyltransferase C-terminal" evidence="5">
    <location>
        <begin position="213"/>
        <end position="397"/>
    </location>
</feature>
<keyword evidence="3" id="KW-0949">S-adenosyl-L-methionine</keyword>
<dbReference type="PANTHER" id="PTHR43712">
    <property type="entry name" value="PUTATIVE (AFU_ORTHOLOGUE AFUA_4G14580)-RELATED"/>
    <property type="match status" value="1"/>
</dbReference>
<dbReference type="Proteomes" id="UP001320420">
    <property type="component" value="Unassembled WGS sequence"/>
</dbReference>
<dbReference type="InterPro" id="IPR001077">
    <property type="entry name" value="COMT_C"/>
</dbReference>
<comment type="caution">
    <text evidence="8">The sequence shown here is derived from an EMBL/GenBank/DDBJ whole genome shotgun (WGS) entry which is preliminary data.</text>
</comment>
<dbReference type="InterPro" id="IPR036390">
    <property type="entry name" value="WH_DNA-bd_sf"/>
</dbReference>
<sequence>MASSSKPPRMVELASKISSSVAELQELLSAQGEPAPSFDEDSPPTLPDGAGRIQDAVLDATLELHEMLLEPMSLIYKFAGLANLVSLDVICRHRIADIVPAAGGQISFGDIAAKTGLREHVVRRLLRHAMAMRVFQEPEPGMVAQTQASRLLAIPYINAWVSLGARESWPASTKVKQLFLFFFFSTVDAMEKWPESEEPNETGFSLANNTDKSIYDVLGNDPARAMRFAASMKSFDHFPGYATGEVSKAYDWTSLGETYMVDVGGSKGHVSVAVAKQFPRLKILVQDMAMVVNGAESNIPDELKGRISFMAHGLFDPQPVQADVYFFRMVFHNWADKYAVKILKAQIPALRPGATILIQDTVMPEPNPHRGMDLNMATFFNARERYLDEWKGLLAAADDRFVLQRVVKPEESVFSILEIGDAANTDIKLPPAVFDRLPSELIDVDGPLGMDIPNIEYTAADDGVIDQWLRENVATTWHSLGTCKMAPREENGVVDETLSVYGVTGLRVADLSTPPSNVGAHTNNVALTIGEKTASIFIEELGLAQKT</sequence>
<dbReference type="Pfam" id="PF08100">
    <property type="entry name" value="Dimerisation"/>
    <property type="match status" value="1"/>
</dbReference>
<dbReference type="PROSITE" id="PS51683">
    <property type="entry name" value="SAM_OMT_II"/>
    <property type="match status" value="1"/>
</dbReference>
<dbReference type="InterPro" id="IPR012967">
    <property type="entry name" value="COMT_dimerisation"/>
</dbReference>
<dbReference type="InterPro" id="IPR029063">
    <property type="entry name" value="SAM-dependent_MTases_sf"/>
</dbReference>
<feature type="region of interest" description="Disordered" evidence="4">
    <location>
        <begin position="29"/>
        <end position="50"/>
    </location>
</feature>
<dbReference type="InterPro" id="IPR036388">
    <property type="entry name" value="WH-like_DNA-bd_sf"/>
</dbReference>
<dbReference type="EMBL" id="JAKJXP020000058">
    <property type="protein sequence ID" value="KAK7750848.1"/>
    <property type="molecule type" value="Genomic_DNA"/>
</dbReference>
<dbReference type="Pfam" id="PF00891">
    <property type="entry name" value="Methyltransf_2"/>
    <property type="match status" value="1"/>
</dbReference>
<evidence type="ECO:0000256" key="2">
    <source>
        <dbReference type="ARBA" id="ARBA00022679"/>
    </source>
</evidence>
<evidence type="ECO:0000256" key="3">
    <source>
        <dbReference type="ARBA" id="ARBA00022691"/>
    </source>
</evidence>
<protein>
    <recommendedName>
        <fullName evidence="10">O-methyltransferase domain-containing protein</fullName>
    </recommendedName>
</protein>
<evidence type="ECO:0000256" key="4">
    <source>
        <dbReference type="SAM" id="MobiDB-lite"/>
    </source>
</evidence>
<dbReference type="Gene3D" id="3.30.560.10">
    <property type="entry name" value="Glucose Oxidase, domain 3"/>
    <property type="match status" value="1"/>
</dbReference>
<gene>
    <name evidence="8" type="ORF">SLS62_007247</name>
</gene>
<evidence type="ECO:0000259" key="5">
    <source>
        <dbReference type="Pfam" id="PF00891"/>
    </source>
</evidence>
<dbReference type="GO" id="GO:0008171">
    <property type="term" value="F:O-methyltransferase activity"/>
    <property type="evidence" value="ECO:0007669"/>
    <property type="project" value="InterPro"/>
</dbReference>
<dbReference type="InterPro" id="IPR007867">
    <property type="entry name" value="GMC_OxRtase_C"/>
</dbReference>
<dbReference type="InterPro" id="IPR016461">
    <property type="entry name" value="COMT-like"/>
</dbReference>
<evidence type="ECO:0008006" key="10">
    <source>
        <dbReference type="Google" id="ProtNLM"/>
    </source>
</evidence>
<dbReference type="InterPro" id="IPR036188">
    <property type="entry name" value="FAD/NAD-bd_sf"/>
</dbReference>
<dbReference type="GO" id="GO:0032259">
    <property type="term" value="P:methylation"/>
    <property type="evidence" value="ECO:0007669"/>
    <property type="project" value="UniProtKB-KW"/>
</dbReference>
<proteinExistence type="predicted"/>
<accession>A0AAN9UZR2</accession>
<keyword evidence="2" id="KW-0808">Transferase</keyword>
<dbReference type="Gene3D" id="3.50.50.60">
    <property type="entry name" value="FAD/NAD(P)-binding domain"/>
    <property type="match status" value="1"/>
</dbReference>
<dbReference type="AlphaFoldDB" id="A0AAN9UZR2"/>
<evidence type="ECO:0000259" key="7">
    <source>
        <dbReference type="Pfam" id="PF08100"/>
    </source>
</evidence>